<dbReference type="OrthoDB" id="2864564at2759"/>
<accession>A0A166JC33</accession>
<evidence type="ECO:0008006" key="3">
    <source>
        <dbReference type="Google" id="ProtNLM"/>
    </source>
</evidence>
<gene>
    <name evidence="1" type="ORF">FIBSPDRAFT_932152</name>
</gene>
<name>A0A166JC33_9AGAM</name>
<dbReference type="EMBL" id="KV417553">
    <property type="protein sequence ID" value="KZP20710.1"/>
    <property type="molecule type" value="Genomic_DNA"/>
</dbReference>
<organism evidence="1 2">
    <name type="scientific">Athelia psychrophila</name>
    <dbReference type="NCBI Taxonomy" id="1759441"/>
    <lineage>
        <taxon>Eukaryota</taxon>
        <taxon>Fungi</taxon>
        <taxon>Dikarya</taxon>
        <taxon>Basidiomycota</taxon>
        <taxon>Agaricomycotina</taxon>
        <taxon>Agaricomycetes</taxon>
        <taxon>Agaricomycetidae</taxon>
        <taxon>Atheliales</taxon>
        <taxon>Atheliaceae</taxon>
        <taxon>Athelia</taxon>
    </lineage>
</organism>
<evidence type="ECO:0000313" key="1">
    <source>
        <dbReference type="EMBL" id="KZP20710.1"/>
    </source>
</evidence>
<evidence type="ECO:0000313" key="2">
    <source>
        <dbReference type="Proteomes" id="UP000076532"/>
    </source>
</evidence>
<sequence>METFTRTVSMLAELMAGSTMRSRISLPVELWIYVFNMKSLNRNDAFQIRLTCRAFAILGKPVAFRAFDFRPVASDDPLAHGHHSARLAFWSSQSIAPFVERCTIHSTLDNPTTLLHVMFFNDLSKFINLSFLRCECVQFDDYALDVISRLPKIQAIALVDCGLKLEMPPPRIVVNDVHFGSNATENDAEPSRGRYGWLDILCPSAIRELSLNFVTPGPWSLRGIMTHTSPSTNVDHAVFAGHLALVISHPKALESLTILPFGFLHRAAGVNDFQFNFNISLPSLRAYSGAIHLLRFRHLTPTEKLTSLTLHGIIETPPLDARVRLKQTCDWIGFLSANQGLEFHPHAHAVRELDLTVIELSDTLFDRITAEYPNVRVLSITVDSVVTKNFQLYLAATTHVEVLDCMIRLPPNIESLNLSARCLGRPVSGRQHCIKGYFSTLRKQLMKSNPTLRRVVLTHTQDKEDVYIIASDTSCSQTSDLNVPHALLACLYGVLSKTWQQLNSVVFGHPHPRLEVKVDELNHSALADRLTSPPGAGREARGLKEFTSRPAFGKTRQIWGER</sequence>
<proteinExistence type="predicted"/>
<keyword evidence="2" id="KW-1185">Reference proteome</keyword>
<dbReference type="Proteomes" id="UP000076532">
    <property type="component" value="Unassembled WGS sequence"/>
</dbReference>
<protein>
    <recommendedName>
        <fullName evidence="3">F-box domain-containing protein</fullName>
    </recommendedName>
</protein>
<reference evidence="1 2" key="1">
    <citation type="journal article" date="2016" name="Mol. Biol. Evol.">
        <title>Comparative Genomics of Early-Diverging Mushroom-Forming Fungi Provides Insights into the Origins of Lignocellulose Decay Capabilities.</title>
        <authorList>
            <person name="Nagy L.G."/>
            <person name="Riley R."/>
            <person name="Tritt A."/>
            <person name="Adam C."/>
            <person name="Daum C."/>
            <person name="Floudas D."/>
            <person name="Sun H."/>
            <person name="Yadav J.S."/>
            <person name="Pangilinan J."/>
            <person name="Larsson K.H."/>
            <person name="Matsuura K."/>
            <person name="Barry K."/>
            <person name="Labutti K."/>
            <person name="Kuo R."/>
            <person name="Ohm R.A."/>
            <person name="Bhattacharya S.S."/>
            <person name="Shirouzu T."/>
            <person name="Yoshinaga Y."/>
            <person name="Martin F.M."/>
            <person name="Grigoriev I.V."/>
            <person name="Hibbett D.S."/>
        </authorList>
    </citation>
    <scope>NUCLEOTIDE SEQUENCE [LARGE SCALE GENOMIC DNA]</scope>
    <source>
        <strain evidence="1 2">CBS 109695</strain>
    </source>
</reference>
<dbReference type="AlphaFoldDB" id="A0A166JC33"/>